<evidence type="ECO:0000256" key="1">
    <source>
        <dbReference type="SAM" id="MobiDB-lite"/>
    </source>
</evidence>
<evidence type="ECO:0000313" key="3">
    <source>
        <dbReference type="Proteomes" id="UP000626109"/>
    </source>
</evidence>
<accession>A0A813LDG2</accession>
<gene>
    <name evidence="2" type="ORF">PGLA2088_LOCUS43718</name>
</gene>
<evidence type="ECO:0000313" key="2">
    <source>
        <dbReference type="EMBL" id="CAE8724470.1"/>
    </source>
</evidence>
<proteinExistence type="predicted"/>
<protein>
    <submittedName>
        <fullName evidence="2">Uncharacterized protein</fullName>
    </submittedName>
</protein>
<feature type="non-terminal residue" evidence="2">
    <location>
        <position position="299"/>
    </location>
</feature>
<name>A0A813LDG2_POLGL</name>
<dbReference type="AlphaFoldDB" id="A0A813LDG2"/>
<feature type="region of interest" description="Disordered" evidence="1">
    <location>
        <begin position="1"/>
        <end position="154"/>
    </location>
</feature>
<feature type="region of interest" description="Disordered" evidence="1">
    <location>
        <begin position="220"/>
        <end position="263"/>
    </location>
</feature>
<dbReference type="Proteomes" id="UP000626109">
    <property type="component" value="Unassembled WGS sequence"/>
</dbReference>
<organism evidence="2 3">
    <name type="scientific">Polarella glacialis</name>
    <name type="common">Dinoflagellate</name>
    <dbReference type="NCBI Taxonomy" id="89957"/>
    <lineage>
        <taxon>Eukaryota</taxon>
        <taxon>Sar</taxon>
        <taxon>Alveolata</taxon>
        <taxon>Dinophyceae</taxon>
        <taxon>Suessiales</taxon>
        <taxon>Suessiaceae</taxon>
        <taxon>Polarella</taxon>
    </lineage>
</organism>
<reference evidence="2" key="1">
    <citation type="submission" date="2021-02" db="EMBL/GenBank/DDBJ databases">
        <authorList>
            <person name="Dougan E. K."/>
            <person name="Rhodes N."/>
            <person name="Thang M."/>
            <person name="Chan C."/>
        </authorList>
    </citation>
    <scope>NUCLEOTIDE SEQUENCE</scope>
</reference>
<sequence>SQLMSNGVLGSARSMARSTAGAPPPSPGRPRQAVAHPGHAAHISHTEPPKTLNVLRRQIVPAVRERRTPSRDTSIGTGPNVVGSFLSRLTPTGVEKRLEEGDPSLPPPSPRHGSASAVALARSRSLQSISEPQEPAVGVTPPLSGRGPRPAEPLHSARLRCSQITPIGGGRMLQPHYPRMASARVSTVSRLASGVPLTAGSGGTPGAGVSVLRRAPLSRSSLPLPSARTLVPSESATTLRHSDGGSGGTGGGGGDAPSAWALATSRSTPALDMRLVYQRQLVRDTPTATPRLTTSARGR</sequence>
<feature type="compositionally biased region" description="Polar residues" evidence="1">
    <location>
        <begin position="286"/>
        <end position="299"/>
    </location>
</feature>
<dbReference type="EMBL" id="CAJNNW010034890">
    <property type="protein sequence ID" value="CAE8724470.1"/>
    <property type="molecule type" value="Genomic_DNA"/>
</dbReference>
<feature type="compositionally biased region" description="Gly residues" evidence="1">
    <location>
        <begin position="244"/>
        <end position="255"/>
    </location>
</feature>
<feature type="region of interest" description="Disordered" evidence="1">
    <location>
        <begin position="279"/>
        <end position="299"/>
    </location>
</feature>
<comment type="caution">
    <text evidence="2">The sequence shown here is derived from an EMBL/GenBank/DDBJ whole genome shotgun (WGS) entry which is preliminary data.</text>
</comment>
<feature type="compositionally biased region" description="Low complexity" evidence="1">
    <location>
        <begin position="114"/>
        <end position="126"/>
    </location>
</feature>